<keyword evidence="1" id="KW-0732">Signal</keyword>
<keyword evidence="3" id="KW-1185">Reference proteome</keyword>
<dbReference type="EMBL" id="JACIFD010000003">
    <property type="protein sequence ID" value="MBB4071039.1"/>
    <property type="molecule type" value="Genomic_DNA"/>
</dbReference>
<evidence type="ECO:0000313" key="2">
    <source>
        <dbReference type="EMBL" id="MBB4071039.1"/>
    </source>
</evidence>
<protein>
    <submittedName>
        <fullName evidence="2">Uncharacterized protein</fullName>
    </submittedName>
</protein>
<proteinExistence type="predicted"/>
<feature type="chain" id="PRO_5039569631" evidence="1">
    <location>
        <begin position="17"/>
        <end position="180"/>
    </location>
</feature>
<feature type="signal peptide" evidence="1">
    <location>
        <begin position="1"/>
        <end position="16"/>
    </location>
</feature>
<dbReference type="AlphaFoldDB" id="A0A840DNC4"/>
<accession>A0A840DNC4</accession>
<evidence type="ECO:0000256" key="1">
    <source>
        <dbReference type="SAM" id="SignalP"/>
    </source>
</evidence>
<dbReference type="Proteomes" id="UP000571183">
    <property type="component" value="Unassembled WGS sequence"/>
</dbReference>
<evidence type="ECO:0000313" key="3">
    <source>
        <dbReference type="Proteomes" id="UP000571183"/>
    </source>
</evidence>
<organism evidence="2 3">
    <name type="scientific">Canibacter oris</name>
    <dbReference type="NCBI Taxonomy" id="1365628"/>
    <lineage>
        <taxon>Bacteria</taxon>
        <taxon>Bacillati</taxon>
        <taxon>Actinomycetota</taxon>
        <taxon>Actinomycetes</taxon>
        <taxon>Micrococcales</taxon>
        <taxon>Microbacteriaceae</taxon>
        <taxon>Canibacter</taxon>
    </lineage>
</organism>
<reference evidence="2" key="1">
    <citation type="submission" date="2020-08" db="EMBL/GenBank/DDBJ databases">
        <title>Sequencing the genomes of 1000 actinobacteria strains.</title>
        <authorList>
            <person name="Klenk H.-P."/>
        </authorList>
    </citation>
    <scope>NUCLEOTIDE SEQUENCE [LARGE SCALE GENOMIC DNA]</scope>
    <source>
        <strain evidence="2">DSM 27064</strain>
    </source>
</reference>
<sequence length="180" mass="19557">MSVSLFLVPMALTVTAGVMTTHKTQQAKEKITDSAVTSQPVHETNSPETTVLQVQTRMRDTGLLVRAFSELGATVHEAAEDMVVAELQHTLFTMQRDSTGVWAAHAEAVAVGRGRQRQVTAETAAEMLRQLDATYGRLVQQAVVERIHAQAANVGMQVSSQTVEEDQSIRIVLDTVSVES</sequence>
<comment type="caution">
    <text evidence="2">The sequence shown here is derived from an EMBL/GenBank/DDBJ whole genome shotgun (WGS) entry which is preliminary data.</text>
</comment>
<name>A0A840DNC4_9MICO</name>
<gene>
    <name evidence="2" type="ORF">F5897_000327</name>
</gene>
<dbReference type="RefSeq" id="WP_183304249.1">
    <property type="nucleotide sequence ID" value="NZ_JACIFD010000003.1"/>
</dbReference>